<sequence>MNKPKKKELPKFYHGIMAATLAVSTFFITTPIYANGTNVGQNTANFLNSITGPVLPAIIVVILIFLLIKRDWIKVISTVGIFLVVAYFTDWTSVKTLSSSIFGSIFK</sequence>
<evidence type="ECO:0000256" key="1">
    <source>
        <dbReference type="SAM" id="Phobius"/>
    </source>
</evidence>
<evidence type="ECO:0000313" key="2">
    <source>
        <dbReference type="EMBL" id="MFB5268165.1"/>
    </source>
</evidence>
<keyword evidence="1" id="KW-0812">Transmembrane</keyword>
<feature type="transmembrane region" description="Helical" evidence="1">
    <location>
        <begin position="12"/>
        <end position="34"/>
    </location>
</feature>
<feature type="transmembrane region" description="Helical" evidence="1">
    <location>
        <begin position="75"/>
        <end position="94"/>
    </location>
</feature>
<dbReference type="EMBL" id="JBHHMI010000013">
    <property type="protein sequence ID" value="MFB5268165.1"/>
    <property type="molecule type" value="Genomic_DNA"/>
</dbReference>
<evidence type="ECO:0008006" key="4">
    <source>
        <dbReference type="Google" id="ProtNLM"/>
    </source>
</evidence>
<evidence type="ECO:0000313" key="3">
    <source>
        <dbReference type="Proteomes" id="UP001580346"/>
    </source>
</evidence>
<name>A0ABV5AVW6_9BACL</name>
<reference evidence="2 3" key="1">
    <citation type="submission" date="2024-09" db="EMBL/GenBank/DDBJ databases">
        <title>Paenibacillus zeirhizospherea sp. nov., isolated from surface of the maize (Zea mays) roots in a horticulture field, Hungary.</title>
        <authorList>
            <person name="Marton D."/>
            <person name="Farkas M."/>
            <person name="Bedics A."/>
            <person name="Toth E."/>
            <person name="Tancsics A."/>
            <person name="Boka K."/>
            <person name="Maroti G."/>
            <person name="Kriszt B."/>
            <person name="Cserhati M."/>
        </authorList>
    </citation>
    <scope>NUCLEOTIDE SEQUENCE [LARGE SCALE GENOMIC DNA]</scope>
    <source>
        <strain evidence="2 3">KCTC 33519</strain>
    </source>
</reference>
<organism evidence="2 3">
    <name type="scientific">Paenibacillus enshidis</name>
    <dbReference type="NCBI Taxonomy" id="1458439"/>
    <lineage>
        <taxon>Bacteria</taxon>
        <taxon>Bacillati</taxon>
        <taxon>Bacillota</taxon>
        <taxon>Bacilli</taxon>
        <taxon>Bacillales</taxon>
        <taxon>Paenibacillaceae</taxon>
        <taxon>Paenibacillus</taxon>
    </lineage>
</organism>
<keyword evidence="1" id="KW-0472">Membrane</keyword>
<dbReference type="RefSeq" id="WP_375356318.1">
    <property type="nucleotide sequence ID" value="NZ_JBHHMI010000013.1"/>
</dbReference>
<proteinExistence type="predicted"/>
<accession>A0ABV5AVW6</accession>
<comment type="caution">
    <text evidence="2">The sequence shown here is derived from an EMBL/GenBank/DDBJ whole genome shotgun (WGS) entry which is preliminary data.</text>
</comment>
<keyword evidence="1" id="KW-1133">Transmembrane helix</keyword>
<protein>
    <recommendedName>
        <fullName evidence="4">TrbC/VirB2 family protein</fullName>
    </recommendedName>
</protein>
<dbReference type="Proteomes" id="UP001580346">
    <property type="component" value="Unassembled WGS sequence"/>
</dbReference>
<feature type="transmembrane region" description="Helical" evidence="1">
    <location>
        <begin position="46"/>
        <end position="68"/>
    </location>
</feature>
<keyword evidence="3" id="KW-1185">Reference proteome</keyword>
<gene>
    <name evidence="2" type="ORF">ACE41H_15460</name>
</gene>